<evidence type="ECO:0000313" key="1">
    <source>
        <dbReference type="EMBL" id="OGY92246.1"/>
    </source>
</evidence>
<name>A0A1G2BTK5_9BACT</name>
<proteinExistence type="predicted"/>
<evidence type="ECO:0000313" key="2">
    <source>
        <dbReference type="Proteomes" id="UP000178109"/>
    </source>
</evidence>
<accession>A0A1G2BTK5</accession>
<dbReference type="AlphaFoldDB" id="A0A1G2BTK5"/>
<dbReference type="EMBL" id="MHKO01000025">
    <property type="protein sequence ID" value="OGY92246.1"/>
    <property type="molecule type" value="Genomic_DNA"/>
</dbReference>
<dbReference type="Proteomes" id="UP000178109">
    <property type="component" value="Unassembled WGS sequence"/>
</dbReference>
<protein>
    <submittedName>
        <fullName evidence="1">Uncharacterized protein</fullName>
    </submittedName>
</protein>
<reference evidence="1 2" key="1">
    <citation type="journal article" date="2016" name="Nat. Commun.">
        <title>Thousands of microbial genomes shed light on interconnected biogeochemical processes in an aquifer system.</title>
        <authorList>
            <person name="Anantharaman K."/>
            <person name="Brown C.T."/>
            <person name="Hug L.A."/>
            <person name="Sharon I."/>
            <person name="Castelle C.J."/>
            <person name="Probst A.J."/>
            <person name="Thomas B.C."/>
            <person name="Singh A."/>
            <person name="Wilkins M.J."/>
            <person name="Karaoz U."/>
            <person name="Brodie E.L."/>
            <person name="Williams K.H."/>
            <person name="Hubbard S.S."/>
            <person name="Banfield J.F."/>
        </authorList>
    </citation>
    <scope>NUCLEOTIDE SEQUENCE [LARGE SCALE GENOMIC DNA]</scope>
</reference>
<organism evidence="1 2">
    <name type="scientific">Candidatus Komeilibacteria bacterium RIFCSPLOWO2_02_FULL_48_11</name>
    <dbReference type="NCBI Taxonomy" id="1798553"/>
    <lineage>
        <taxon>Bacteria</taxon>
        <taxon>Candidatus Komeiliibacteriota</taxon>
    </lineage>
</organism>
<comment type="caution">
    <text evidence="1">The sequence shown here is derived from an EMBL/GenBank/DDBJ whole genome shotgun (WGS) entry which is preliminary data.</text>
</comment>
<gene>
    <name evidence="1" type="ORF">A3H70_03330</name>
</gene>
<sequence>MRLTQKQIQRVSETTIDPRTWTIGQLRSAVEHVKNRLKEAKKTEPDRRERILEPLLSLTGMLSEVLGGKLINFSNCWGEEQLYEDWVKKIQYLEAHLAEIEQALVQ</sequence>